<dbReference type="SUPFAM" id="SSF53098">
    <property type="entry name" value="Ribonuclease H-like"/>
    <property type="match status" value="1"/>
</dbReference>
<dbReference type="Pfam" id="PF13976">
    <property type="entry name" value="gag_pre-integrs"/>
    <property type="match status" value="1"/>
</dbReference>
<proteinExistence type="predicted"/>
<feature type="domain" description="GAG-pre-integrase" evidence="3">
    <location>
        <begin position="5"/>
        <end position="64"/>
    </location>
</feature>
<dbReference type="PANTHER" id="PTHR11439">
    <property type="entry name" value="GAG-POL-RELATED RETROTRANSPOSON"/>
    <property type="match status" value="1"/>
</dbReference>
<dbReference type="Gene3D" id="3.30.420.10">
    <property type="entry name" value="Ribonuclease H-like superfamily/Ribonuclease H"/>
    <property type="match status" value="1"/>
</dbReference>
<name>A0ABQ5B9X4_9ASTR</name>
<dbReference type="InterPro" id="IPR043502">
    <property type="entry name" value="DNA/RNA_pol_sf"/>
</dbReference>
<dbReference type="PANTHER" id="PTHR11439:SF483">
    <property type="entry name" value="PEPTIDE SYNTHASE GLIP-LIKE, PUTATIVE (AFU_ORTHOLOGUE AFUA_3G12920)-RELATED"/>
    <property type="match status" value="1"/>
</dbReference>
<gene>
    <name evidence="4" type="ORF">Tco_0858718</name>
</gene>
<accession>A0ABQ5B9X4</accession>
<feature type="region of interest" description="Disordered" evidence="1">
    <location>
        <begin position="188"/>
        <end position="210"/>
    </location>
</feature>
<feature type="compositionally biased region" description="Polar residues" evidence="1">
    <location>
        <begin position="201"/>
        <end position="210"/>
    </location>
</feature>
<evidence type="ECO:0000313" key="5">
    <source>
        <dbReference type="Proteomes" id="UP001151760"/>
    </source>
</evidence>
<evidence type="ECO:0000259" key="2">
    <source>
        <dbReference type="Pfam" id="PF07727"/>
    </source>
</evidence>
<evidence type="ECO:0000313" key="4">
    <source>
        <dbReference type="EMBL" id="GJT11676.1"/>
    </source>
</evidence>
<dbReference type="InterPro" id="IPR013103">
    <property type="entry name" value="RVT_2"/>
</dbReference>
<keyword evidence="5" id="KW-1185">Reference proteome</keyword>
<sequence length="512" mass="58514">MMASSPICLLSKALKTKSWLWHRRLSHLNFGAINHLAKNGLVRGLLKLKFKKDHLCSACAMGKSKKHHINLNLNTNKEKLYLLHMDLCGPMRVASVNRKKYILIIVDDYSRFTGVKFLASKDEAPDFIIKFLKMIQVRLNAIILHDRKSDISYLHVFGALCYPNNDSENLGKLQAKADIESPKTPHFHDDPFHESLHKDSTSQGSSSNMRPTHTLFESLGRWTKDHPIANVIRDPSRSVSTKKQLQTDAMWCYFDAFLTSVELKNFKQVKMDEFGRVLKNKATLVAQGFRQDEEINFEESFASVARIEAICIFVANAANKNMMIFQMDVKTAFLNGELKDEVYISQPEGFVDHDNPSHVYKLKKALYGLKQAPRACDFVDTPMVEINKLDEDLQGIPVDATLYRDMIGSLMYLTSSRPDLIYTVCLCARYQAKPTEKHLNAVKRIFQYLKRTINMGLWYSKDTNMSLTAYSDAYHTRCQDTRRSTSGSAQFLGDKLVSWYSKKQKSTTISST</sequence>
<dbReference type="Pfam" id="PF07727">
    <property type="entry name" value="RVT_2"/>
    <property type="match status" value="1"/>
</dbReference>
<dbReference type="InterPro" id="IPR012337">
    <property type="entry name" value="RNaseH-like_sf"/>
</dbReference>
<feature type="domain" description="Reverse transcriptase Ty1/copia-type" evidence="2">
    <location>
        <begin position="269"/>
        <end position="376"/>
    </location>
</feature>
<protein>
    <submittedName>
        <fullName evidence="4">Integrase, catalytic region, zinc finger, CCHC-type containing protein</fullName>
    </submittedName>
</protein>
<organism evidence="4 5">
    <name type="scientific">Tanacetum coccineum</name>
    <dbReference type="NCBI Taxonomy" id="301880"/>
    <lineage>
        <taxon>Eukaryota</taxon>
        <taxon>Viridiplantae</taxon>
        <taxon>Streptophyta</taxon>
        <taxon>Embryophyta</taxon>
        <taxon>Tracheophyta</taxon>
        <taxon>Spermatophyta</taxon>
        <taxon>Magnoliopsida</taxon>
        <taxon>eudicotyledons</taxon>
        <taxon>Gunneridae</taxon>
        <taxon>Pentapetalae</taxon>
        <taxon>asterids</taxon>
        <taxon>campanulids</taxon>
        <taxon>Asterales</taxon>
        <taxon>Asteraceae</taxon>
        <taxon>Asteroideae</taxon>
        <taxon>Anthemideae</taxon>
        <taxon>Anthemidinae</taxon>
        <taxon>Tanacetum</taxon>
    </lineage>
</organism>
<evidence type="ECO:0000259" key="3">
    <source>
        <dbReference type="Pfam" id="PF13976"/>
    </source>
</evidence>
<dbReference type="SUPFAM" id="SSF56672">
    <property type="entry name" value="DNA/RNA polymerases"/>
    <property type="match status" value="1"/>
</dbReference>
<comment type="caution">
    <text evidence="4">The sequence shown here is derived from an EMBL/GenBank/DDBJ whole genome shotgun (WGS) entry which is preliminary data.</text>
</comment>
<dbReference type="InterPro" id="IPR025724">
    <property type="entry name" value="GAG-pre-integrase_dom"/>
</dbReference>
<dbReference type="EMBL" id="BQNB010013088">
    <property type="protein sequence ID" value="GJT11676.1"/>
    <property type="molecule type" value="Genomic_DNA"/>
</dbReference>
<dbReference type="Proteomes" id="UP001151760">
    <property type="component" value="Unassembled WGS sequence"/>
</dbReference>
<dbReference type="InterPro" id="IPR036397">
    <property type="entry name" value="RNaseH_sf"/>
</dbReference>
<reference evidence="4" key="2">
    <citation type="submission" date="2022-01" db="EMBL/GenBank/DDBJ databases">
        <authorList>
            <person name="Yamashiro T."/>
            <person name="Shiraishi A."/>
            <person name="Satake H."/>
            <person name="Nakayama K."/>
        </authorList>
    </citation>
    <scope>NUCLEOTIDE SEQUENCE</scope>
</reference>
<evidence type="ECO:0000256" key="1">
    <source>
        <dbReference type="SAM" id="MobiDB-lite"/>
    </source>
</evidence>
<reference evidence="4" key="1">
    <citation type="journal article" date="2022" name="Int. J. Mol. Sci.">
        <title>Draft Genome of Tanacetum Coccineum: Genomic Comparison of Closely Related Tanacetum-Family Plants.</title>
        <authorList>
            <person name="Yamashiro T."/>
            <person name="Shiraishi A."/>
            <person name="Nakayama K."/>
            <person name="Satake H."/>
        </authorList>
    </citation>
    <scope>NUCLEOTIDE SEQUENCE</scope>
</reference>
<feature type="compositionally biased region" description="Basic and acidic residues" evidence="1">
    <location>
        <begin position="188"/>
        <end position="200"/>
    </location>
</feature>